<gene>
    <name evidence="2" type="ORF">AVDCRST_MAG08-3920</name>
</gene>
<feature type="non-terminal residue" evidence="2">
    <location>
        <position position="1"/>
    </location>
</feature>
<reference evidence="2" key="1">
    <citation type="submission" date="2020-02" db="EMBL/GenBank/DDBJ databases">
        <authorList>
            <person name="Meier V. D."/>
        </authorList>
    </citation>
    <scope>NUCLEOTIDE SEQUENCE</scope>
    <source>
        <strain evidence="2">AVDCRST_MAG08</strain>
    </source>
</reference>
<feature type="compositionally biased region" description="Low complexity" evidence="1">
    <location>
        <begin position="33"/>
        <end position="45"/>
    </location>
</feature>
<evidence type="ECO:0000313" key="2">
    <source>
        <dbReference type="EMBL" id="CAA9283017.1"/>
    </source>
</evidence>
<feature type="compositionally biased region" description="Basic residues" evidence="1">
    <location>
        <begin position="97"/>
        <end position="113"/>
    </location>
</feature>
<feature type="compositionally biased region" description="Basic residues" evidence="1">
    <location>
        <begin position="294"/>
        <end position="310"/>
    </location>
</feature>
<sequence>ARRRNPRPPFRRRGRRLRRAGRVPAGPRPLPVAPRRGGAAAGLDGARVRPARLRRGPLHPGRRPPARAREGRTHGGRRPGRLRAGRGRAPRREAHRAQPHPPGPHRRGAGRPGRHVDAPALRRRGPGRLAARPRRPRHEVRRVLHGVRHGRDPRRRPRARRRRVPPDRDGGGEHRQRRPFHLAARLPRRGRVDPRAHRPHHHPCPHRHGVVPLAGARRAGACRGGAERVQRHHVRLPPARRPGGAHAGAERRRRVRPLVRGRRGPDQVQPRHHPRRRLGLQHAVLVRGGLPHRPAARHGGGRRHGRRRARGGACGVGRRLPRQQPAGVGLARLPSGWLRAGARQRRGSRARGGARGGARRAAAGAAHHGGERHALLRPLLRHPGPLLRAEGRRGARLRRAHLHRGPAPLHPDDRRVHRRLVRHRTAL</sequence>
<feature type="compositionally biased region" description="Basic residues" evidence="1">
    <location>
        <begin position="197"/>
        <end position="209"/>
    </location>
</feature>
<protein>
    <submittedName>
        <fullName evidence="2">Acetylornithine deacetylase</fullName>
        <ecNumber evidence="2">3.5.1.16</ecNumber>
    </submittedName>
</protein>
<dbReference type="GO" id="GO:0008777">
    <property type="term" value="F:acetylornithine deacetylase activity"/>
    <property type="evidence" value="ECO:0007669"/>
    <property type="project" value="UniProtKB-EC"/>
</dbReference>
<feature type="compositionally biased region" description="Basic residues" evidence="1">
    <location>
        <begin position="74"/>
        <end position="89"/>
    </location>
</feature>
<feature type="compositionally biased region" description="Basic residues" evidence="1">
    <location>
        <begin position="1"/>
        <end position="21"/>
    </location>
</feature>
<organism evidence="2">
    <name type="scientific">uncultured Acetobacteraceae bacterium</name>
    <dbReference type="NCBI Taxonomy" id="169975"/>
    <lineage>
        <taxon>Bacteria</taxon>
        <taxon>Pseudomonadati</taxon>
        <taxon>Pseudomonadota</taxon>
        <taxon>Alphaproteobacteria</taxon>
        <taxon>Acetobacterales</taxon>
        <taxon>Acetobacteraceae</taxon>
        <taxon>environmental samples</taxon>
    </lineage>
</organism>
<feature type="compositionally biased region" description="Basic residues" evidence="1">
    <location>
        <begin position="49"/>
        <end position="66"/>
    </location>
</feature>
<feature type="region of interest" description="Disordered" evidence="1">
    <location>
        <begin position="291"/>
        <end position="321"/>
    </location>
</feature>
<feature type="region of interest" description="Disordered" evidence="1">
    <location>
        <begin position="237"/>
        <end position="274"/>
    </location>
</feature>
<proteinExistence type="predicted"/>
<feature type="compositionally biased region" description="Basic residues" evidence="1">
    <location>
        <begin position="251"/>
        <end position="262"/>
    </location>
</feature>
<dbReference type="EMBL" id="CADCTG010000305">
    <property type="protein sequence ID" value="CAA9283017.1"/>
    <property type="molecule type" value="Genomic_DNA"/>
</dbReference>
<dbReference type="AlphaFoldDB" id="A0A6J4JN32"/>
<dbReference type="EC" id="3.5.1.16" evidence="2"/>
<feature type="non-terminal residue" evidence="2">
    <location>
        <position position="427"/>
    </location>
</feature>
<accession>A0A6J4JN32</accession>
<feature type="compositionally biased region" description="Basic residues" evidence="1">
    <location>
        <begin position="121"/>
        <end position="163"/>
    </location>
</feature>
<feature type="compositionally biased region" description="Basic and acidic residues" evidence="1">
    <location>
        <begin position="164"/>
        <end position="174"/>
    </location>
</feature>
<keyword evidence="2" id="KW-0378">Hydrolase</keyword>
<evidence type="ECO:0000256" key="1">
    <source>
        <dbReference type="SAM" id="MobiDB-lite"/>
    </source>
</evidence>
<name>A0A6J4JN32_9PROT</name>
<feature type="region of interest" description="Disordered" evidence="1">
    <location>
        <begin position="1"/>
        <end position="210"/>
    </location>
</feature>